<dbReference type="InterPro" id="IPR015797">
    <property type="entry name" value="NUDIX_hydrolase-like_dom_sf"/>
</dbReference>
<reference evidence="7 8" key="1">
    <citation type="submission" date="2018-11" db="EMBL/GenBank/DDBJ databases">
        <title>Pseudaminobacter arsenicus sp. nov., an arsenic-resistant bacterium isolated from arsenic-rich aquifers.</title>
        <authorList>
            <person name="Mu Y."/>
        </authorList>
    </citation>
    <scope>NUCLEOTIDE SEQUENCE [LARGE SCALE GENOMIC DNA]</scope>
    <source>
        <strain evidence="7 8">CB3</strain>
    </source>
</reference>
<dbReference type="PANTHER" id="PTHR10885:SF0">
    <property type="entry name" value="ISOPENTENYL-DIPHOSPHATE DELTA-ISOMERASE"/>
    <property type="match status" value="1"/>
</dbReference>
<dbReference type="PANTHER" id="PTHR10885">
    <property type="entry name" value="ISOPENTENYL-DIPHOSPHATE DELTA-ISOMERASE"/>
    <property type="match status" value="1"/>
</dbReference>
<evidence type="ECO:0000256" key="4">
    <source>
        <dbReference type="ARBA" id="ARBA00023229"/>
    </source>
</evidence>
<protein>
    <recommendedName>
        <fullName evidence="3">isopentenyl-diphosphate Delta-isomerase</fullName>
        <ecNumber evidence="3">5.3.3.2</ecNumber>
    </recommendedName>
</protein>
<evidence type="ECO:0000313" key="7">
    <source>
        <dbReference type="EMBL" id="RUM96635.1"/>
    </source>
</evidence>
<dbReference type="SUPFAM" id="SSF55811">
    <property type="entry name" value="Nudix"/>
    <property type="match status" value="1"/>
</dbReference>
<dbReference type="InterPro" id="IPR011876">
    <property type="entry name" value="IsopentenylPP_isomerase_typ1"/>
</dbReference>
<evidence type="ECO:0000256" key="1">
    <source>
        <dbReference type="ARBA" id="ARBA00004826"/>
    </source>
</evidence>
<feature type="domain" description="Nudix hydrolase" evidence="6">
    <location>
        <begin position="31"/>
        <end position="169"/>
    </location>
</feature>
<comment type="caution">
    <text evidence="7">The sequence shown here is derived from an EMBL/GenBank/DDBJ whole genome shotgun (WGS) entry which is preliminary data.</text>
</comment>
<accession>A0A432V3D5</accession>
<dbReference type="Proteomes" id="UP000281647">
    <property type="component" value="Unassembled WGS sequence"/>
</dbReference>
<dbReference type="OrthoDB" id="9809458at2"/>
<dbReference type="EMBL" id="RKST01000017">
    <property type="protein sequence ID" value="RUM96635.1"/>
    <property type="molecule type" value="Genomic_DNA"/>
</dbReference>
<dbReference type="GO" id="GO:0005737">
    <property type="term" value="C:cytoplasm"/>
    <property type="evidence" value="ECO:0007669"/>
    <property type="project" value="TreeGrafter"/>
</dbReference>
<sequence>MKKDSEVVLLDPATDAPIGTMEKLAAHQEGRYHAAISILLVDPQGRHILQQRSASKYHAPGLWSNACCSHPYPDETNETAVVRRLEEELGIRCQPSHFGTVRYRAFVPAPTSACGSLIEYERVELYCAEYSEAIQPNDIEVSAIRTESFRNATLARADYTPWFKLYMRLFGPHIRRFMTDTISRRARPVDFGFHDLTVVNI</sequence>
<evidence type="ECO:0000256" key="2">
    <source>
        <dbReference type="ARBA" id="ARBA00007579"/>
    </source>
</evidence>
<dbReference type="RefSeq" id="WP_128627689.1">
    <property type="nucleotide sequence ID" value="NZ_RKST01000017.1"/>
</dbReference>
<dbReference type="NCBIfam" id="NF002995">
    <property type="entry name" value="PRK03759.1"/>
    <property type="match status" value="1"/>
</dbReference>
<keyword evidence="4" id="KW-0414">Isoprene biosynthesis</keyword>
<dbReference type="GO" id="GO:0009240">
    <property type="term" value="P:isopentenyl diphosphate biosynthetic process"/>
    <property type="evidence" value="ECO:0007669"/>
    <property type="project" value="TreeGrafter"/>
</dbReference>
<dbReference type="EC" id="5.3.3.2" evidence="3"/>
<gene>
    <name evidence="7" type="ORF">EET67_16755</name>
</gene>
<dbReference type="AlphaFoldDB" id="A0A432V3D5"/>
<comment type="pathway">
    <text evidence="1">Isoprenoid biosynthesis; dimethylallyl diphosphate biosynthesis; dimethylallyl diphosphate from isopentenyl diphosphate: step 1/1.</text>
</comment>
<evidence type="ECO:0000313" key="8">
    <source>
        <dbReference type="Proteomes" id="UP000281647"/>
    </source>
</evidence>
<dbReference type="InterPro" id="IPR000086">
    <property type="entry name" value="NUDIX_hydrolase_dom"/>
</dbReference>
<dbReference type="Gene3D" id="3.90.79.10">
    <property type="entry name" value="Nucleoside Triphosphate Pyrophosphohydrolase"/>
    <property type="match status" value="1"/>
</dbReference>
<evidence type="ECO:0000256" key="5">
    <source>
        <dbReference type="ARBA" id="ARBA00023235"/>
    </source>
</evidence>
<organism evidence="7 8">
    <name type="scientific">Borborobacter arsenicus</name>
    <dbReference type="NCBI Taxonomy" id="1851146"/>
    <lineage>
        <taxon>Bacteria</taxon>
        <taxon>Pseudomonadati</taxon>
        <taxon>Pseudomonadota</taxon>
        <taxon>Alphaproteobacteria</taxon>
        <taxon>Hyphomicrobiales</taxon>
        <taxon>Phyllobacteriaceae</taxon>
        <taxon>Borborobacter</taxon>
    </lineage>
</organism>
<keyword evidence="5 7" id="KW-0413">Isomerase</keyword>
<name>A0A432V3D5_9HYPH</name>
<dbReference type="Pfam" id="PF00293">
    <property type="entry name" value="NUDIX"/>
    <property type="match status" value="1"/>
</dbReference>
<evidence type="ECO:0000256" key="3">
    <source>
        <dbReference type="ARBA" id="ARBA00012057"/>
    </source>
</evidence>
<proteinExistence type="inferred from homology"/>
<keyword evidence="8" id="KW-1185">Reference proteome</keyword>
<dbReference type="PROSITE" id="PS51462">
    <property type="entry name" value="NUDIX"/>
    <property type="match status" value="1"/>
</dbReference>
<comment type="similarity">
    <text evidence="2">Belongs to the IPP isomerase type 1 family.</text>
</comment>
<dbReference type="CDD" id="cd02885">
    <property type="entry name" value="NUDIX_IPP_Isomerase"/>
    <property type="match status" value="1"/>
</dbReference>
<dbReference type="GO" id="GO:0004452">
    <property type="term" value="F:isopentenyl-diphosphate delta-isomerase activity"/>
    <property type="evidence" value="ECO:0007669"/>
    <property type="project" value="UniProtKB-EC"/>
</dbReference>
<evidence type="ECO:0000259" key="6">
    <source>
        <dbReference type="PROSITE" id="PS51462"/>
    </source>
</evidence>